<dbReference type="InterPro" id="IPR002641">
    <property type="entry name" value="PNPLA_dom"/>
</dbReference>
<feature type="domain" description="PNPLA" evidence="8">
    <location>
        <begin position="1"/>
        <end position="199"/>
    </location>
</feature>
<feature type="short sequence motif" description="GXSXG" evidence="5">
    <location>
        <begin position="23"/>
        <end position="27"/>
    </location>
</feature>
<evidence type="ECO:0008006" key="11">
    <source>
        <dbReference type="Google" id="ProtNLM"/>
    </source>
</evidence>
<dbReference type="GO" id="GO:0016020">
    <property type="term" value="C:membrane"/>
    <property type="evidence" value="ECO:0007669"/>
    <property type="project" value="TreeGrafter"/>
</dbReference>
<protein>
    <recommendedName>
        <fullName evidence="11">PNPLA domain-containing protein</fullName>
    </recommendedName>
</protein>
<dbReference type="SUPFAM" id="SSF52151">
    <property type="entry name" value="FabD/lysophospholipase-like"/>
    <property type="match status" value="1"/>
</dbReference>
<keyword evidence="10" id="KW-1185">Reference proteome</keyword>
<keyword evidence="4" id="KW-0238">DNA-binding</keyword>
<evidence type="ECO:0000313" key="10">
    <source>
        <dbReference type="Proteomes" id="UP000544331"/>
    </source>
</evidence>
<evidence type="ECO:0000256" key="2">
    <source>
        <dbReference type="ARBA" id="ARBA00022963"/>
    </source>
</evidence>
<evidence type="ECO:0000256" key="3">
    <source>
        <dbReference type="ARBA" id="ARBA00023098"/>
    </source>
</evidence>
<feature type="active site" description="Nucleophile" evidence="5">
    <location>
        <position position="25"/>
    </location>
</feature>
<evidence type="ECO:0000313" key="9">
    <source>
        <dbReference type="EMBL" id="KAF5698512.1"/>
    </source>
</evidence>
<dbReference type="AlphaFoldDB" id="A0A8H5XRG1"/>
<evidence type="ECO:0000256" key="5">
    <source>
        <dbReference type="PROSITE-ProRule" id="PRU01161"/>
    </source>
</evidence>
<dbReference type="Pfam" id="PF01734">
    <property type="entry name" value="Patatin"/>
    <property type="match status" value="1"/>
</dbReference>
<dbReference type="GO" id="GO:0019369">
    <property type="term" value="P:arachidonate metabolic process"/>
    <property type="evidence" value="ECO:0007669"/>
    <property type="project" value="TreeGrafter"/>
</dbReference>
<reference evidence="9 10" key="1">
    <citation type="submission" date="2020-05" db="EMBL/GenBank/DDBJ databases">
        <title>Identification and distribution of gene clusters putatively required for synthesis of sphingolipid metabolism inhibitors in phylogenetically diverse species of the filamentous fungus Fusarium.</title>
        <authorList>
            <person name="Kim H.-S."/>
            <person name="Busman M."/>
            <person name="Brown D.W."/>
            <person name="Divon H."/>
            <person name="Uhlig S."/>
            <person name="Proctor R.H."/>
        </authorList>
    </citation>
    <scope>NUCLEOTIDE SEQUENCE [LARGE SCALE GENOMIC DNA]</scope>
    <source>
        <strain evidence="9 10">NRRL 66235</strain>
    </source>
</reference>
<dbReference type="InterPro" id="IPR006600">
    <property type="entry name" value="HTH_CenpB_DNA-bd_dom"/>
</dbReference>
<accession>A0A8H5XRG1</accession>
<dbReference type="Pfam" id="PF03184">
    <property type="entry name" value="DDE_1"/>
    <property type="match status" value="1"/>
</dbReference>
<dbReference type="InterPro" id="IPR004875">
    <property type="entry name" value="DDE_SF_endonuclease_dom"/>
</dbReference>
<feature type="active site" description="Proton acceptor" evidence="5">
    <location>
        <position position="186"/>
    </location>
</feature>
<evidence type="ECO:0000256" key="1">
    <source>
        <dbReference type="ARBA" id="ARBA00022801"/>
    </source>
</evidence>
<feature type="domain" description="HTH CENPB-type" evidence="7">
    <location>
        <begin position="278"/>
        <end position="347"/>
    </location>
</feature>
<comment type="caution">
    <text evidence="5">Lacks conserved residue(s) required for the propagation of feature annotation.</text>
</comment>
<comment type="caution">
    <text evidence="9">The sequence shown here is derived from an EMBL/GenBank/DDBJ whole genome shotgun (WGS) entry which is preliminary data.</text>
</comment>
<organism evidence="9 10">
    <name type="scientific">Fusarium mundagurra</name>
    <dbReference type="NCBI Taxonomy" id="1567541"/>
    <lineage>
        <taxon>Eukaryota</taxon>
        <taxon>Fungi</taxon>
        <taxon>Dikarya</taxon>
        <taxon>Ascomycota</taxon>
        <taxon>Pezizomycotina</taxon>
        <taxon>Sordariomycetes</taxon>
        <taxon>Hypocreomycetidae</taxon>
        <taxon>Hypocreales</taxon>
        <taxon>Nectriaceae</taxon>
        <taxon>Fusarium</taxon>
        <taxon>Fusarium fujikuroi species complex</taxon>
    </lineage>
</organism>
<keyword evidence="1 5" id="KW-0378">Hydrolase</keyword>
<dbReference type="GO" id="GO:0047499">
    <property type="term" value="F:calcium-independent phospholipase A2 activity"/>
    <property type="evidence" value="ECO:0007669"/>
    <property type="project" value="TreeGrafter"/>
</dbReference>
<dbReference type="InterPro" id="IPR016035">
    <property type="entry name" value="Acyl_Trfase/lysoPLipase"/>
</dbReference>
<dbReference type="Proteomes" id="UP000544331">
    <property type="component" value="Unassembled WGS sequence"/>
</dbReference>
<feature type="compositionally biased region" description="Polar residues" evidence="6">
    <location>
        <begin position="527"/>
        <end position="541"/>
    </location>
</feature>
<dbReference type="EMBL" id="JAAOAN010000898">
    <property type="protein sequence ID" value="KAF5698512.1"/>
    <property type="molecule type" value="Genomic_DNA"/>
</dbReference>
<sequence length="551" mass="62570">MEKVNENRQEKLLPKQCFELAGGTSTGGLIALMLFRLGMDTQEAIDIYRDMAKNVFSPRLPDFLGGWSLHKLGFVGYALGNPYLRLKALLLPSRFSDYYLKAAIDDVMRRYEESGEDKLRKSGTTPMFMCATSISRECAELFRSYPPPSYIEDKFAGITVKDAALATSAAPTYLPIVKVNNEEFWDGGLLHNNPINQVWNARYDLVPITDSPKVRCVVSIGTGLVKKPVQQPYWGFFNTVSSIISYATNTESKHKDFERKMDSLKGRGGPSYFRFNVELEKQIKLDDWQKEQIIVQFILDLDSRGFPSRLRFVEEMANSLLADCHASPVGKRWAHNFVKRQPELKTRLFRKYDYQRAKCEDPTIIRGWFRLIQNTIAKYSIRSDDIWNFDETGFMMGLIMAGMAVTGSETQGRPKSVQPGNREWITVIQAINAEGQSIAPFIVGAGQYHLANWYRECNLPGDWVIATSQNGWTNNELGLEWLKHFDQSTTNRSTGPYRLLILDGHESHHSADFGRYCQKNKIITLSTDPNASQGGHSTINSMGFKDPKDSH</sequence>
<dbReference type="PROSITE" id="PS51635">
    <property type="entry name" value="PNPLA"/>
    <property type="match status" value="1"/>
</dbReference>
<dbReference type="PANTHER" id="PTHR24185">
    <property type="entry name" value="CALCIUM-INDEPENDENT PHOSPHOLIPASE A2-GAMMA"/>
    <property type="match status" value="1"/>
</dbReference>
<dbReference type="GO" id="GO:0003677">
    <property type="term" value="F:DNA binding"/>
    <property type="evidence" value="ECO:0007669"/>
    <property type="project" value="UniProtKB-KW"/>
</dbReference>
<feature type="short sequence motif" description="DGA/G" evidence="5">
    <location>
        <begin position="186"/>
        <end position="188"/>
    </location>
</feature>
<dbReference type="PROSITE" id="PS51253">
    <property type="entry name" value="HTH_CENPB"/>
    <property type="match status" value="1"/>
</dbReference>
<dbReference type="OrthoDB" id="1658288at2759"/>
<keyword evidence="3 5" id="KW-0443">Lipid metabolism</keyword>
<keyword evidence="2 5" id="KW-0442">Lipid degradation</keyword>
<name>A0A8H5XRG1_9HYPO</name>
<proteinExistence type="predicted"/>
<evidence type="ECO:0000259" key="8">
    <source>
        <dbReference type="PROSITE" id="PS51635"/>
    </source>
</evidence>
<dbReference type="PANTHER" id="PTHR24185:SF1">
    <property type="entry name" value="CALCIUM-INDEPENDENT PHOSPHOLIPASE A2-GAMMA"/>
    <property type="match status" value="1"/>
</dbReference>
<evidence type="ECO:0000259" key="7">
    <source>
        <dbReference type="PROSITE" id="PS51253"/>
    </source>
</evidence>
<gene>
    <name evidence="9" type="ORF">FMUND_15076</name>
</gene>
<dbReference type="GO" id="GO:0016042">
    <property type="term" value="P:lipid catabolic process"/>
    <property type="evidence" value="ECO:0007669"/>
    <property type="project" value="UniProtKB-UniRule"/>
</dbReference>
<evidence type="ECO:0000256" key="4">
    <source>
        <dbReference type="ARBA" id="ARBA00023125"/>
    </source>
</evidence>
<evidence type="ECO:0000256" key="6">
    <source>
        <dbReference type="SAM" id="MobiDB-lite"/>
    </source>
</evidence>
<dbReference type="Gene3D" id="3.40.1090.10">
    <property type="entry name" value="Cytosolic phospholipase A2 catalytic domain"/>
    <property type="match status" value="1"/>
</dbReference>
<dbReference type="GO" id="GO:0046486">
    <property type="term" value="P:glycerolipid metabolic process"/>
    <property type="evidence" value="ECO:0007669"/>
    <property type="project" value="UniProtKB-ARBA"/>
</dbReference>
<feature type="region of interest" description="Disordered" evidence="6">
    <location>
        <begin position="527"/>
        <end position="551"/>
    </location>
</feature>